<dbReference type="InterPro" id="IPR007060">
    <property type="entry name" value="FtsL/DivIC"/>
</dbReference>
<dbReference type="Proteomes" id="UP000595917">
    <property type="component" value="Chromosome"/>
</dbReference>
<feature type="coiled-coil region" evidence="1">
    <location>
        <begin position="32"/>
        <end position="66"/>
    </location>
</feature>
<accession>A0A7T8B947</accession>
<dbReference type="EMBL" id="CP067089">
    <property type="protein sequence ID" value="QQO07971.1"/>
    <property type="molecule type" value="Genomic_DNA"/>
</dbReference>
<evidence type="ECO:0000313" key="4">
    <source>
        <dbReference type="Proteomes" id="UP000595917"/>
    </source>
</evidence>
<name>A0A7T8B947_9SPIR</name>
<dbReference type="Pfam" id="PF04977">
    <property type="entry name" value="DivIC"/>
    <property type="match status" value="1"/>
</dbReference>
<dbReference type="RefSeq" id="WP_215625277.1">
    <property type="nucleotide sequence ID" value="NZ_CP067089.2"/>
</dbReference>
<proteinExistence type="predicted"/>
<reference evidence="3" key="1">
    <citation type="submission" date="2021-01" db="EMBL/GenBank/DDBJ databases">
        <title>Description of Breznakiella homolactica.</title>
        <authorList>
            <person name="Song Y."/>
            <person name="Brune A."/>
        </authorList>
    </citation>
    <scope>NUCLEOTIDE SEQUENCE</scope>
    <source>
        <strain evidence="3">RmG30</strain>
    </source>
</reference>
<feature type="transmembrane region" description="Helical" evidence="2">
    <location>
        <begin position="121"/>
        <end position="139"/>
    </location>
</feature>
<keyword evidence="1" id="KW-0175">Coiled coil</keyword>
<keyword evidence="4" id="KW-1185">Reference proteome</keyword>
<evidence type="ECO:0000256" key="1">
    <source>
        <dbReference type="SAM" id="Coils"/>
    </source>
</evidence>
<dbReference type="AlphaFoldDB" id="A0A7T8B947"/>
<keyword evidence="2" id="KW-1133">Transmembrane helix</keyword>
<organism evidence="3 4">
    <name type="scientific">Breznakiella homolactica</name>
    <dbReference type="NCBI Taxonomy" id="2798577"/>
    <lineage>
        <taxon>Bacteria</taxon>
        <taxon>Pseudomonadati</taxon>
        <taxon>Spirochaetota</taxon>
        <taxon>Spirochaetia</taxon>
        <taxon>Spirochaetales</taxon>
        <taxon>Breznakiellaceae</taxon>
        <taxon>Breznakiella</taxon>
    </lineage>
</organism>
<evidence type="ECO:0000256" key="2">
    <source>
        <dbReference type="SAM" id="Phobius"/>
    </source>
</evidence>
<keyword evidence="2" id="KW-0472">Membrane</keyword>
<keyword evidence="2" id="KW-0812">Transmembrane</keyword>
<protein>
    <submittedName>
        <fullName evidence="3">Septum formation initiator family protein</fullName>
    </submittedName>
</protein>
<feature type="transmembrane region" description="Helical" evidence="2">
    <location>
        <begin position="7"/>
        <end position="25"/>
    </location>
</feature>
<sequence>MNNVKYLMALWVAIAVYSLSSITIGPRGLIAYDGLIQERDRLRANMEELQSINRNLEGSMDALRYDSDTLSVYARELGYGGADENFVRIVGLPGAGKKRVSAGQLMVGIRPQVVPEKTLRLISIAVGFTLCAGFAVSGFRRRKEGPRY</sequence>
<evidence type="ECO:0000313" key="3">
    <source>
        <dbReference type="EMBL" id="QQO07971.1"/>
    </source>
</evidence>
<dbReference type="KEGG" id="bhc:JFL75_13595"/>
<gene>
    <name evidence="3" type="ORF">JFL75_13595</name>
</gene>